<dbReference type="InterPro" id="IPR025263">
    <property type="entry name" value="YhdP_central"/>
</dbReference>
<dbReference type="Pfam" id="PF13116">
    <property type="entry name" value="YhdP"/>
    <property type="match status" value="1"/>
</dbReference>
<evidence type="ECO:0000313" key="3">
    <source>
        <dbReference type="EMBL" id="MUV15342.1"/>
    </source>
</evidence>
<dbReference type="PANTHER" id="PTHR38690">
    <property type="entry name" value="PROTEASE-RELATED"/>
    <property type="match status" value="1"/>
</dbReference>
<evidence type="ECO:0000256" key="1">
    <source>
        <dbReference type="SAM" id="MobiDB-lite"/>
    </source>
</evidence>
<dbReference type="PANTHER" id="PTHR38690:SF1">
    <property type="entry name" value="PROTEASE"/>
    <property type="match status" value="1"/>
</dbReference>
<reference evidence="3 4" key="1">
    <citation type="submission" date="2019-12" db="EMBL/GenBank/DDBJ databases">
        <authorList>
            <person name="Xu J."/>
        </authorList>
    </citation>
    <scope>NUCLEOTIDE SEQUENCE [LARGE SCALE GENOMIC DNA]</scope>
    <source>
        <strain evidence="3 4">HX-5-24</strain>
    </source>
</reference>
<gene>
    <name evidence="3" type="ORF">GN331_14140</name>
</gene>
<dbReference type="RefSeq" id="WP_156642950.1">
    <property type="nucleotide sequence ID" value="NZ_WOXT01000005.1"/>
</dbReference>
<organism evidence="3 4">
    <name type="scientific">Noviluteimonas gilva</name>
    <dbReference type="NCBI Taxonomy" id="2682097"/>
    <lineage>
        <taxon>Bacteria</taxon>
        <taxon>Pseudomonadati</taxon>
        <taxon>Pseudomonadota</taxon>
        <taxon>Gammaproteobacteria</taxon>
        <taxon>Lysobacterales</taxon>
        <taxon>Lysobacteraceae</taxon>
        <taxon>Noviluteimonas</taxon>
    </lineage>
</organism>
<evidence type="ECO:0000259" key="2">
    <source>
        <dbReference type="Pfam" id="PF13116"/>
    </source>
</evidence>
<proteinExistence type="predicted"/>
<sequence>MPTPFRRRMRHARRFVGYGALVAVIFVALLVGIAKQLLPLAERHPDRIAAWLSERAGRPVHFAKVETAWTRRGPLLRLDDLRLGDGAQSVVIGDTEMLVSLYGGLLPGGTFSELRLRGLDLTVERAADGFWSVRGLPGQQQEGGDPFAALERLGELQIIGGRLHVIAPTLGIDAKVPRIDLRLRVEGDRIRSGMRAWMRPNVSPLDAALDFDRKLGDGHAYAGAMKADLGAWAPLLHIMGVEAQSGRGRAQAWAELRGHRVASIITDAALDDVALRGAPLRDASGVRVPQARFGHVEMRARLKHANGEWRFDAPKLRIHSDGGQQTLDGLLLIGGTRFGLRADRVAAGPLLAAAALSDRMDAGLRRWILLAKPQALLQQVEVVGMQAGALQAHGTISGVGFAPVGNSPGMRNLAGDILGDADGLVFTADPKSTVDFDWPAGFGVVHPVALTGRIALWREGAGWRVGTDAFRVRGRDFGVHARGGLWFQNDGTRPWIDFAVDIDPTPLPTGKGFLVRHLMPDATERWLDTALVGGTLKNGRAIISGDLDDWPFLHQNGLFRADAELEDAIVKFSPDWPATDGLSGPISFVGNGFSVEGKGALAGVGISQIRAGIPDFSKSELYVQANGGSDASKLLNLLQHSPLNKDNAETLANIEASGPADVTFDMLLPLHATTVPGRTKGTVELKGARLREKRWDLAFEDVRGKADYGDGGFAANALSVLHDGQPGTLGLRAGTAFVRDKAQAFEADMQVTMDAKALIDRAGNLGWLRGYVEGRSPWTVAVALPKATGANAPPTKLTLRSTLVGTTLDLPAPLRKPASAALPATIEADLPLGEGEVRVAFAKVAALRSRTRGDQTGLRVELGSDRVDEPPPASGLIATGHAPSLDLIDWIGIAESGKGNDAGAKGNAMPLQRIDLRTDRLVLLGGVFPDARVQVTPSGNNAATVVVSGPALAGTATVPDAKGAAISGRMERAYWKSPAKSATATPAAPPVPDAHPIDPASIPPLAFDVADLKINALSLGKATIRTRPTATGMRFDTLQAQSDQHKVAVTGDWSGMGAAARTRVGLQIESQDFGKLLDGFGFAGQLASGKGTAKFDATWPGAPREFGARGVEGTLALDVKEGTLLEIEPGAGRVLGLLSIAQLPKRMLLDFRDFYSKGLAFNRIDGHVRLSQGKARTDDLTIDSPAAQIEIRGAADLQTQTFDQTVEVVPRAGNLLTVAGAVVGGPVGAAIGAAANAVLKKPLGQLAAKTYRVTGPWKDPKVEVTKKSAPQGRSSASADDSPNG</sequence>
<keyword evidence="4" id="KW-1185">Reference proteome</keyword>
<feature type="region of interest" description="Disordered" evidence="1">
    <location>
        <begin position="1257"/>
        <end position="1284"/>
    </location>
</feature>
<accession>A0A7C9M5C9</accession>
<feature type="compositionally biased region" description="Polar residues" evidence="1">
    <location>
        <begin position="1271"/>
        <end position="1284"/>
    </location>
</feature>
<dbReference type="Proteomes" id="UP000479692">
    <property type="component" value="Unassembled WGS sequence"/>
</dbReference>
<protein>
    <submittedName>
        <fullName evidence="3">TIGR02099 family protein</fullName>
    </submittedName>
</protein>
<comment type="caution">
    <text evidence="3">The sequence shown here is derived from an EMBL/GenBank/DDBJ whole genome shotgun (WGS) entry which is preliminary data.</text>
</comment>
<evidence type="ECO:0000313" key="4">
    <source>
        <dbReference type="Proteomes" id="UP000479692"/>
    </source>
</evidence>
<dbReference type="EMBL" id="WOXT01000005">
    <property type="protein sequence ID" value="MUV15342.1"/>
    <property type="molecule type" value="Genomic_DNA"/>
</dbReference>
<dbReference type="InterPro" id="IPR011836">
    <property type="entry name" value="YhdP"/>
</dbReference>
<dbReference type="NCBIfam" id="TIGR02099">
    <property type="entry name" value="YhdP family protein"/>
    <property type="match status" value="1"/>
</dbReference>
<name>A0A7C9M5C9_9GAMM</name>
<feature type="domain" description="YhdP central" evidence="2">
    <location>
        <begin position="20"/>
        <end position="1262"/>
    </location>
</feature>